<gene>
    <name evidence="1" type="ORF">NPIL_603731</name>
</gene>
<comment type="caution">
    <text evidence="1">The sequence shown here is derived from an EMBL/GenBank/DDBJ whole genome shotgun (WGS) entry which is preliminary data.</text>
</comment>
<protein>
    <submittedName>
        <fullName evidence="1">Uncharacterized protein</fullName>
    </submittedName>
</protein>
<sequence length="85" mass="9892">MKDVKTSLRTPLIALPYAKENRTLWGMDILQKIGIVPNLKRRKLFLSDSFHRTYNCVKEAIIHQSEADPTVRRIQAYYAMTNVNV</sequence>
<accession>A0A8X6P9A0</accession>
<dbReference type="EMBL" id="BMAW01066533">
    <property type="protein sequence ID" value="GFT55376.1"/>
    <property type="molecule type" value="Genomic_DNA"/>
</dbReference>
<evidence type="ECO:0000313" key="2">
    <source>
        <dbReference type="Proteomes" id="UP000887013"/>
    </source>
</evidence>
<dbReference type="Proteomes" id="UP000887013">
    <property type="component" value="Unassembled WGS sequence"/>
</dbReference>
<name>A0A8X6P9A0_NEPPI</name>
<evidence type="ECO:0000313" key="1">
    <source>
        <dbReference type="EMBL" id="GFT55376.1"/>
    </source>
</evidence>
<reference evidence="1" key="1">
    <citation type="submission" date="2020-08" db="EMBL/GenBank/DDBJ databases">
        <title>Multicomponent nature underlies the extraordinary mechanical properties of spider dragline silk.</title>
        <authorList>
            <person name="Kono N."/>
            <person name="Nakamura H."/>
            <person name="Mori M."/>
            <person name="Yoshida Y."/>
            <person name="Ohtoshi R."/>
            <person name="Malay A.D."/>
            <person name="Moran D.A.P."/>
            <person name="Tomita M."/>
            <person name="Numata K."/>
            <person name="Arakawa K."/>
        </authorList>
    </citation>
    <scope>NUCLEOTIDE SEQUENCE</scope>
</reference>
<dbReference type="AlphaFoldDB" id="A0A8X6P9A0"/>
<keyword evidence="2" id="KW-1185">Reference proteome</keyword>
<organism evidence="1 2">
    <name type="scientific">Nephila pilipes</name>
    <name type="common">Giant wood spider</name>
    <name type="synonym">Nephila maculata</name>
    <dbReference type="NCBI Taxonomy" id="299642"/>
    <lineage>
        <taxon>Eukaryota</taxon>
        <taxon>Metazoa</taxon>
        <taxon>Ecdysozoa</taxon>
        <taxon>Arthropoda</taxon>
        <taxon>Chelicerata</taxon>
        <taxon>Arachnida</taxon>
        <taxon>Araneae</taxon>
        <taxon>Araneomorphae</taxon>
        <taxon>Entelegynae</taxon>
        <taxon>Araneoidea</taxon>
        <taxon>Nephilidae</taxon>
        <taxon>Nephila</taxon>
    </lineage>
</organism>
<proteinExistence type="predicted"/>
<dbReference type="OrthoDB" id="425619at2759"/>